<comment type="caution">
    <text evidence="1">The sequence shown here is derived from an EMBL/GenBank/DDBJ whole genome shotgun (WGS) entry which is preliminary data.</text>
</comment>
<organism evidence="1 2">
    <name type="scientific">Conyzicola nivalis</name>
    <dbReference type="NCBI Taxonomy" id="1477021"/>
    <lineage>
        <taxon>Bacteria</taxon>
        <taxon>Bacillati</taxon>
        <taxon>Actinomycetota</taxon>
        <taxon>Actinomycetes</taxon>
        <taxon>Micrococcales</taxon>
        <taxon>Microbacteriaceae</taxon>
        <taxon>Conyzicola</taxon>
    </lineage>
</organism>
<gene>
    <name evidence="1" type="ORF">ABIE21_003520</name>
</gene>
<dbReference type="EMBL" id="JBEPSJ010000005">
    <property type="protein sequence ID" value="MET4583989.1"/>
    <property type="molecule type" value="Genomic_DNA"/>
</dbReference>
<sequence>MSIAEHHNSRTTTAEPTLTWVAEQAGLWVARRNGDFVGMVEARWGSGFAATTRLAKPLGTFGTVEEAQRALEETLTN</sequence>
<keyword evidence="2" id="KW-1185">Reference proteome</keyword>
<name>A0ABV2QSD6_9MICO</name>
<dbReference type="Proteomes" id="UP001549257">
    <property type="component" value="Unassembled WGS sequence"/>
</dbReference>
<evidence type="ECO:0000313" key="1">
    <source>
        <dbReference type="EMBL" id="MET4583989.1"/>
    </source>
</evidence>
<accession>A0ABV2QSD6</accession>
<protein>
    <submittedName>
        <fullName evidence="1">Uncharacterized protein</fullName>
    </submittedName>
</protein>
<reference evidence="1 2" key="1">
    <citation type="submission" date="2024-06" db="EMBL/GenBank/DDBJ databases">
        <title>Sorghum-associated microbial communities from plants grown in Nebraska, USA.</title>
        <authorList>
            <person name="Schachtman D."/>
        </authorList>
    </citation>
    <scope>NUCLEOTIDE SEQUENCE [LARGE SCALE GENOMIC DNA]</scope>
    <source>
        <strain evidence="1 2">2857</strain>
    </source>
</reference>
<proteinExistence type="predicted"/>
<evidence type="ECO:0000313" key="2">
    <source>
        <dbReference type="Proteomes" id="UP001549257"/>
    </source>
</evidence>
<dbReference type="RefSeq" id="WP_354026149.1">
    <property type="nucleotide sequence ID" value="NZ_JBEPSJ010000005.1"/>
</dbReference>